<dbReference type="SUPFAM" id="SSF53300">
    <property type="entry name" value="vWA-like"/>
    <property type="match status" value="1"/>
</dbReference>
<evidence type="ECO:0000256" key="3">
    <source>
        <dbReference type="SAM" id="SignalP"/>
    </source>
</evidence>
<reference evidence="5" key="1">
    <citation type="journal article" date="2014" name="Int. J. Syst. Evol. Microbiol.">
        <title>Complete genome sequence of Corynebacterium casei LMG S-19264T (=DSM 44701T), isolated from a smear-ripened cheese.</title>
        <authorList>
            <consortium name="US DOE Joint Genome Institute (JGI-PGF)"/>
            <person name="Walter F."/>
            <person name="Albersmeier A."/>
            <person name="Kalinowski J."/>
            <person name="Ruckert C."/>
        </authorList>
    </citation>
    <scope>NUCLEOTIDE SEQUENCE</scope>
    <source>
        <strain evidence="5">CGMCC 1.15179</strain>
    </source>
</reference>
<dbReference type="InterPro" id="IPR002035">
    <property type="entry name" value="VWF_A"/>
</dbReference>
<dbReference type="PROSITE" id="PS50234">
    <property type="entry name" value="VWFA"/>
    <property type="match status" value="1"/>
</dbReference>
<keyword evidence="3" id="KW-0732">Signal</keyword>
<dbReference type="AlphaFoldDB" id="A0A8J2VE29"/>
<evidence type="ECO:0000256" key="1">
    <source>
        <dbReference type="SAM" id="Coils"/>
    </source>
</evidence>
<sequence length="439" mass="49146">MLHTTFSRLGALLIAASLIVTSACSAPTNSNNEKQAEKQANKPPKAAKDIKGMLTEGPGQYAGDKYDAEKLKKMVSKWPKDMSGEEAYSRLIQLVAEDYEPYVKRYDALDPKVQLDKKGPNAGAGPDGKTAKKLNVAVLVDSSGSMAGKVNGGVKMDLAKQAVKEFASQLPEGVNVSLQVYGHKGTNSKADKVESCKSTEEVYPMGPYNEAKFNKSLNQFKPAGWTPLAASIRSAKESFPSQSGENVENLIYVVSDGVETCDGDPVKEAKTLNQSNVKAVVNIIGFDVDSQAQEALKKAAEAGGGTYETVNTADDLQQRLEEEKERLKKEWWEWAEKNYDKNSNESSKKLDELRDINDGMREKYRQENDRLHELKDVLSGKLEDYWKLDELIKDRFWKLDEYNIDRFKKLEKARKDSFWDNESYIKDKYDRNTSSGEEK</sequence>
<dbReference type="RefSeq" id="WP_188648178.1">
    <property type="nucleotide sequence ID" value="NZ_BMHQ01000008.1"/>
</dbReference>
<name>A0A8J2VE29_9BACL</name>
<proteinExistence type="predicted"/>
<dbReference type="InterPro" id="IPR036465">
    <property type="entry name" value="vWFA_dom_sf"/>
</dbReference>
<dbReference type="InterPro" id="IPR051173">
    <property type="entry name" value="Ca_channel_alpha-2/delta"/>
</dbReference>
<keyword evidence="6" id="KW-1185">Reference proteome</keyword>
<organism evidence="5 6">
    <name type="scientific">Marinithermofilum abyssi</name>
    <dbReference type="NCBI Taxonomy" id="1571185"/>
    <lineage>
        <taxon>Bacteria</taxon>
        <taxon>Bacillati</taxon>
        <taxon>Bacillota</taxon>
        <taxon>Bacilli</taxon>
        <taxon>Bacillales</taxon>
        <taxon>Thermoactinomycetaceae</taxon>
        <taxon>Marinithermofilum</taxon>
    </lineage>
</organism>
<accession>A0A8J2VE29</accession>
<feature type="chain" id="PRO_5035233314" description="VWFA domain-containing protein" evidence="3">
    <location>
        <begin position="26"/>
        <end position="439"/>
    </location>
</feature>
<feature type="coiled-coil region" evidence="1">
    <location>
        <begin position="310"/>
        <end position="377"/>
    </location>
</feature>
<evidence type="ECO:0000313" key="6">
    <source>
        <dbReference type="Proteomes" id="UP000625210"/>
    </source>
</evidence>
<keyword evidence="1" id="KW-0175">Coiled coil</keyword>
<dbReference type="GO" id="GO:0005245">
    <property type="term" value="F:voltage-gated calcium channel activity"/>
    <property type="evidence" value="ECO:0007669"/>
    <property type="project" value="TreeGrafter"/>
</dbReference>
<evidence type="ECO:0000259" key="4">
    <source>
        <dbReference type="PROSITE" id="PS50234"/>
    </source>
</evidence>
<evidence type="ECO:0000313" key="5">
    <source>
        <dbReference type="EMBL" id="GGE21553.1"/>
    </source>
</evidence>
<feature type="signal peptide" evidence="3">
    <location>
        <begin position="1"/>
        <end position="25"/>
    </location>
</feature>
<feature type="compositionally biased region" description="Basic and acidic residues" evidence="2">
    <location>
        <begin position="34"/>
        <end position="51"/>
    </location>
</feature>
<gene>
    <name evidence="5" type="ORF">GCM10011571_24550</name>
</gene>
<feature type="domain" description="VWFA" evidence="4">
    <location>
        <begin position="135"/>
        <end position="327"/>
    </location>
</feature>
<dbReference type="Proteomes" id="UP000625210">
    <property type="component" value="Unassembled WGS sequence"/>
</dbReference>
<dbReference type="PANTHER" id="PTHR10166">
    <property type="entry name" value="VOLTAGE-DEPENDENT CALCIUM CHANNEL SUBUNIT ALPHA-2/DELTA-RELATED"/>
    <property type="match status" value="1"/>
</dbReference>
<evidence type="ECO:0000256" key="2">
    <source>
        <dbReference type="SAM" id="MobiDB-lite"/>
    </source>
</evidence>
<dbReference type="Gene3D" id="3.40.50.410">
    <property type="entry name" value="von Willebrand factor, type A domain"/>
    <property type="match status" value="1"/>
</dbReference>
<reference evidence="5" key="2">
    <citation type="submission" date="2020-09" db="EMBL/GenBank/DDBJ databases">
        <authorList>
            <person name="Sun Q."/>
            <person name="Zhou Y."/>
        </authorList>
    </citation>
    <scope>NUCLEOTIDE SEQUENCE</scope>
    <source>
        <strain evidence="5">CGMCC 1.15179</strain>
    </source>
</reference>
<comment type="caution">
    <text evidence="5">The sequence shown here is derived from an EMBL/GenBank/DDBJ whole genome shotgun (WGS) entry which is preliminary data.</text>
</comment>
<dbReference type="Pfam" id="PF00092">
    <property type="entry name" value="VWA"/>
    <property type="match status" value="1"/>
</dbReference>
<dbReference type="GO" id="GO:0005891">
    <property type="term" value="C:voltage-gated calcium channel complex"/>
    <property type="evidence" value="ECO:0007669"/>
    <property type="project" value="TreeGrafter"/>
</dbReference>
<dbReference type="EMBL" id="BMHQ01000008">
    <property type="protein sequence ID" value="GGE21553.1"/>
    <property type="molecule type" value="Genomic_DNA"/>
</dbReference>
<dbReference type="SMART" id="SM00327">
    <property type="entry name" value="VWA"/>
    <property type="match status" value="1"/>
</dbReference>
<protein>
    <recommendedName>
        <fullName evidence="4">VWFA domain-containing protein</fullName>
    </recommendedName>
</protein>
<dbReference type="PANTHER" id="PTHR10166:SF37">
    <property type="entry name" value="STOLID, ISOFORM H"/>
    <property type="match status" value="1"/>
</dbReference>
<feature type="region of interest" description="Disordered" evidence="2">
    <location>
        <begin position="25"/>
        <end position="63"/>
    </location>
</feature>